<dbReference type="InterPro" id="IPR009079">
    <property type="entry name" value="4_helix_cytokine-like_core"/>
</dbReference>
<comment type="caution">
    <text evidence="1">The sequence shown here is derived from an EMBL/GenBank/DDBJ whole genome shotgun (WGS) entry which is preliminary data.</text>
</comment>
<dbReference type="Gene3D" id="1.20.1250.10">
    <property type="match status" value="1"/>
</dbReference>
<evidence type="ECO:0000313" key="2">
    <source>
        <dbReference type="Proteomes" id="UP001482620"/>
    </source>
</evidence>
<proteinExistence type="predicted"/>
<dbReference type="Proteomes" id="UP001482620">
    <property type="component" value="Unassembled WGS sequence"/>
</dbReference>
<organism evidence="1 2">
    <name type="scientific">Ilyodon furcidens</name>
    <name type="common">goldbreast splitfin</name>
    <dbReference type="NCBI Taxonomy" id="33524"/>
    <lineage>
        <taxon>Eukaryota</taxon>
        <taxon>Metazoa</taxon>
        <taxon>Chordata</taxon>
        <taxon>Craniata</taxon>
        <taxon>Vertebrata</taxon>
        <taxon>Euteleostomi</taxon>
        <taxon>Actinopterygii</taxon>
        <taxon>Neopterygii</taxon>
        <taxon>Teleostei</taxon>
        <taxon>Neoteleostei</taxon>
        <taxon>Acanthomorphata</taxon>
        <taxon>Ovalentaria</taxon>
        <taxon>Atherinomorphae</taxon>
        <taxon>Cyprinodontiformes</taxon>
        <taxon>Goodeidae</taxon>
        <taxon>Ilyodon</taxon>
    </lineage>
</organism>
<evidence type="ECO:0000313" key="1">
    <source>
        <dbReference type="EMBL" id="MEQ2247909.1"/>
    </source>
</evidence>
<dbReference type="EMBL" id="JAHRIQ010082264">
    <property type="protein sequence ID" value="MEQ2247909.1"/>
    <property type="molecule type" value="Genomic_DNA"/>
</dbReference>
<name>A0ABV0URT6_9TELE</name>
<evidence type="ECO:0008006" key="3">
    <source>
        <dbReference type="Google" id="ProtNLM"/>
    </source>
</evidence>
<accession>A0ABV0URT6</accession>
<reference evidence="1 2" key="1">
    <citation type="submission" date="2021-06" db="EMBL/GenBank/DDBJ databases">
        <authorList>
            <person name="Palmer J.M."/>
        </authorList>
    </citation>
    <scope>NUCLEOTIDE SEQUENCE [LARGE SCALE GENOMIC DNA]</scope>
    <source>
        <strain evidence="2">if_2019</strain>
        <tissue evidence="1">Muscle</tissue>
    </source>
</reference>
<keyword evidence="2" id="KW-1185">Reference proteome</keyword>
<gene>
    <name evidence="1" type="ORF">ILYODFUR_014026</name>
</gene>
<sequence length="195" mass="21996">MSQQPSNIRYTDGGKQCHPFKRQARNFFCTEENKIIMDLTLVTLFFLFHVLNVGTGKPLPDDKSIIELKIKTLMVRLNTFQTLSSLKVAPPAELQGYSSIVAALEGYNSLLSENLLNVAQVRTDISELTNTITHKLMNCTAQNPKLIVPKRLQQLQNILEQDRERYVEGVSIEALLGVKEILKLLQDKFDGMASC</sequence>
<protein>
    <recommendedName>
        <fullName evidence="3">Leptin</fullName>
    </recommendedName>
</protein>